<dbReference type="AlphaFoldDB" id="A0A316AQL6"/>
<gene>
    <name evidence="10" type="ORF">CLV98_101210</name>
</gene>
<keyword evidence="3" id="KW-1003">Cell membrane</keyword>
<evidence type="ECO:0000256" key="8">
    <source>
        <dbReference type="SAM" id="Phobius"/>
    </source>
</evidence>
<dbReference type="PANTHER" id="PTHR11403:SF2">
    <property type="entry name" value="CYTOCHROME BO(3) UBIQUINOL OXIDASE SUBUNIT 3"/>
    <property type="match status" value="1"/>
</dbReference>
<dbReference type="SUPFAM" id="SSF81452">
    <property type="entry name" value="Cytochrome c oxidase subunit III-like"/>
    <property type="match status" value="1"/>
</dbReference>
<keyword evidence="5 8" id="KW-1133">Transmembrane helix</keyword>
<comment type="caution">
    <text evidence="10">The sequence shown here is derived from an EMBL/GenBank/DDBJ whole genome shotgun (WGS) entry which is preliminary data.</text>
</comment>
<feature type="transmembrane region" description="Helical" evidence="8">
    <location>
        <begin position="92"/>
        <end position="115"/>
    </location>
</feature>
<evidence type="ECO:0000313" key="11">
    <source>
        <dbReference type="Proteomes" id="UP000245880"/>
    </source>
</evidence>
<dbReference type="EMBL" id="QGDT01000001">
    <property type="protein sequence ID" value="PWJ60035.1"/>
    <property type="molecule type" value="Genomic_DNA"/>
</dbReference>
<evidence type="ECO:0000256" key="6">
    <source>
        <dbReference type="ARBA" id="ARBA00023136"/>
    </source>
</evidence>
<dbReference type="OrthoDB" id="9810850at2"/>
<comment type="similarity">
    <text evidence="2 7">Belongs to the cytochrome c oxidase subunit 3 family.</text>
</comment>
<feature type="transmembrane region" description="Helical" evidence="8">
    <location>
        <begin position="21"/>
        <end position="44"/>
    </location>
</feature>
<dbReference type="RefSeq" id="WP_109672082.1">
    <property type="nucleotide sequence ID" value="NZ_QGDT01000001.1"/>
</dbReference>
<dbReference type="Gene3D" id="1.20.120.80">
    <property type="entry name" value="Cytochrome c oxidase, subunit III, four-helix bundle"/>
    <property type="match status" value="1"/>
</dbReference>
<protein>
    <submittedName>
        <fullName evidence="10">Cytochrome c oxidase subunit 3</fullName>
    </submittedName>
</protein>
<keyword evidence="4 7" id="KW-0812">Transmembrane</keyword>
<accession>A0A316AQL6</accession>
<name>A0A316AQL6_9BACT</name>
<dbReference type="InterPro" id="IPR000298">
    <property type="entry name" value="Cyt_c_oxidase-like_su3"/>
</dbReference>
<keyword evidence="11" id="KW-1185">Reference proteome</keyword>
<organism evidence="10 11">
    <name type="scientific">Dyadobacter jejuensis</name>
    <dbReference type="NCBI Taxonomy" id="1082580"/>
    <lineage>
        <taxon>Bacteria</taxon>
        <taxon>Pseudomonadati</taxon>
        <taxon>Bacteroidota</taxon>
        <taxon>Cytophagia</taxon>
        <taxon>Cytophagales</taxon>
        <taxon>Spirosomataceae</taxon>
        <taxon>Dyadobacter</taxon>
    </lineage>
</organism>
<dbReference type="PROSITE" id="PS50253">
    <property type="entry name" value="COX3"/>
    <property type="match status" value="1"/>
</dbReference>
<proteinExistence type="inferred from homology"/>
<feature type="transmembrane region" description="Helical" evidence="8">
    <location>
        <begin position="184"/>
        <end position="203"/>
    </location>
</feature>
<feature type="transmembrane region" description="Helical" evidence="8">
    <location>
        <begin position="127"/>
        <end position="153"/>
    </location>
</feature>
<feature type="transmembrane region" description="Helical" evidence="8">
    <location>
        <begin position="60"/>
        <end position="80"/>
    </location>
</feature>
<evidence type="ECO:0000256" key="4">
    <source>
        <dbReference type="ARBA" id="ARBA00022692"/>
    </source>
</evidence>
<dbReference type="GO" id="GO:0019646">
    <property type="term" value="P:aerobic electron transport chain"/>
    <property type="evidence" value="ECO:0007669"/>
    <property type="project" value="InterPro"/>
</dbReference>
<sequence>MSTKHSTRFDENKFTKRREPLGFMLWLGLGGSILLFAVIFFSYWTRVNPDSYNYIVLPDLFWLSTLVILFSSITLHEANLAFKQERFLHFRIFLGATLALGLIFMVLQASGWYVMSENWVFVKDNMAIGFVYLLTGLHMLHILVGVVYMGMLFQKALKNSSYVDSFVYSVNPPNRLKVKLVTRYWHFVDALWLVVFLLLVVIYH</sequence>
<evidence type="ECO:0000259" key="9">
    <source>
        <dbReference type="PROSITE" id="PS50253"/>
    </source>
</evidence>
<feature type="domain" description="Heme-copper oxidase subunit III family profile" evidence="9">
    <location>
        <begin position="1"/>
        <end position="204"/>
    </location>
</feature>
<dbReference type="GO" id="GO:0004129">
    <property type="term" value="F:cytochrome-c oxidase activity"/>
    <property type="evidence" value="ECO:0007669"/>
    <property type="project" value="InterPro"/>
</dbReference>
<comment type="subcellular location">
    <subcellularLocation>
        <location evidence="1 7">Cell membrane</location>
        <topology evidence="1 7">Multi-pass membrane protein</topology>
    </subcellularLocation>
</comment>
<evidence type="ECO:0000256" key="7">
    <source>
        <dbReference type="RuleBase" id="RU003376"/>
    </source>
</evidence>
<dbReference type="InterPro" id="IPR035973">
    <property type="entry name" value="Cyt_c_oxidase_su3-like_sf"/>
</dbReference>
<dbReference type="GO" id="GO:0005886">
    <property type="term" value="C:plasma membrane"/>
    <property type="evidence" value="ECO:0007669"/>
    <property type="project" value="UniProtKB-SubCell"/>
</dbReference>
<evidence type="ECO:0000256" key="2">
    <source>
        <dbReference type="ARBA" id="ARBA00010581"/>
    </source>
</evidence>
<dbReference type="InterPro" id="IPR024791">
    <property type="entry name" value="Cyt_c/ubiquinol_Oxase_su3"/>
</dbReference>
<dbReference type="CDD" id="cd00386">
    <property type="entry name" value="Heme_Cu_Oxidase_III_like"/>
    <property type="match status" value="1"/>
</dbReference>
<evidence type="ECO:0000256" key="3">
    <source>
        <dbReference type="ARBA" id="ARBA00022475"/>
    </source>
</evidence>
<keyword evidence="6 8" id="KW-0472">Membrane</keyword>
<evidence type="ECO:0000256" key="5">
    <source>
        <dbReference type="ARBA" id="ARBA00022989"/>
    </source>
</evidence>
<evidence type="ECO:0000256" key="1">
    <source>
        <dbReference type="ARBA" id="ARBA00004651"/>
    </source>
</evidence>
<dbReference type="Proteomes" id="UP000245880">
    <property type="component" value="Unassembled WGS sequence"/>
</dbReference>
<dbReference type="InterPro" id="IPR013833">
    <property type="entry name" value="Cyt_c_oxidase_su3_a-hlx"/>
</dbReference>
<reference evidence="10 11" key="1">
    <citation type="submission" date="2018-03" db="EMBL/GenBank/DDBJ databases">
        <title>Genomic Encyclopedia of Archaeal and Bacterial Type Strains, Phase II (KMG-II): from individual species to whole genera.</title>
        <authorList>
            <person name="Goeker M."/>
        </authorList>
    </citation>
    <scope>NUCLEOTIDE SEQUENCE [LARGE SCALE GENOMIC DNA]</scope>
    <source>
        <strain evidence="10 11">DSM 100346</strain>
    </source>
</reference>
<dbReference type="PANTHER" id="PTHR11403">
    <property type="entry name" value="CYTOCHROME C OXIDASE SUBUNIT III"/>
    <property type="match status" value="1"/>
</dbReference>
<evidence type="ECO:0000313" key="10">
    <source>
        <dbReference type="EMBL" id="PWJ60035.1"/>
    </source>
</evidence>